<dbReference type="SUPFAM" id="SSF46626">
    <property type="entry name" value="Cytochrome c"/>
    <property type="match status" value="1"/>
</dbReference>
<dbReference type="PANTHER" id="PTHR40394:SF2">
    <property type="entry name" value="QUINOL:CYTOCHROME C OXIDOREDUCTASE MEMBRANE PROTEIN"/>
    <property type="match status" value="1"/>
</dbReference>
<dbReference type="PANTHER" id="PTHR40394">
    <property type="entry name" value="LIPOPROTEIN-RELATED"/>
    <property type="match status" value="1"/>
</dbReference>
<evidence type="ECO:0000256" key="2">
    <source>
        <dbReference type="ARBA" id="ARBA00022723"/>
    </source>
</evidence>
<dbReference type="Gene3D" id="1.10.760.10">
    <property type="entry name" value="Cytochrome c-like domain"/>
    <property type="match status" value="1"/>
</dbReference>
<keyword evidence="3 4" id="KW-0408">Iron</keyword>
<evidence type="ECO:0000256" key="3">
    <source>
        <dbReference type="ARBA" id="ARBA00023004"/>
    </source>
</evidence>
<feature type="domain" description="Cytochrome c" evidence="5">
    <location>
        <begin position="72"/>
        <end position="157"/>
    </location>
</feature>
<evidence type="ECO:0000259" key="5">
    <source>
        <dbReference type="PROSITE" id="PS51007"/>
    </source>
</evidence>
<dbReference type="InterPro" id="IPR036909">
    <property type="entry name" value="Cyt_c-like_dom_sf"/>
</dbReference>
<accession>A0A1I1X3Q3</accession>
<dbReference type="GO" id="GO:0020037">
    <property type="term" value="F:heme binding"/>
    <property type="evidence" value="ECO:0007669"/>
    <property type="project" value="InterPro"/>
</dbReference>
<reference evidence="6 7" key="1">
    <citation type="submission" date="2016-10" db="EMBL/GenBank/DDBJ databases">
        <authorList>
            <person name="Varghese N."/>
            <person name="Submissions S."/>
        </authorList>
    </citation>
    <scope>NUCLEOTIDE SEQUENCE [LARGE SCALE GENOMIC DNA]</scope>
    <source>
        <strain evidence="7">YIM D21,KCTC 23444,ACCC 10710</strain>
    </source>
</reference>
<dbReference type="RefSeq" id="WP_149755750.1">
    <property type="nucleotide sequence ID" value="NZ_FOMS01000005.1"/>
</dbReference>
<proteinExistence type="predicted"/>
<keyword evidence="2 4" id="KW-0479">Metal-binding</keyword>
<evidence type="ECO:0000313" key="7">
    <source>
        <dbReference type="Proteomes" id="UP000325289"/>
    </source>
</evidence>
<dbReference type="PROSITE" id="PS51257">
    <property type="entry name" value="PROKAR_LIPOPROTEIN"/>
    <property type="match status" value="1"/>
</dbReference>
<organism evidence="6 7">
    <name type="scientific">Roseivivax sediminis</name>
    <dbReference type="NCBI Taxonomy" id="936889"/>
    <lineage>
        <taxon>Bacteria</taxon>
        <taxon>Pseudomonadati</taxon>
        <taxon>Pseudomonadota</taxon>
        <taxon>Alphaproteobacteria</taxon>
        <taxon>Rhodobacterales</taxon>
        <taxon>Roseobacteraceae</taxon>
        <taxon>Roseivivax</taxon>
    </lineage>
</organism>
<keyword evidence="7" id="KW-1185">Reference proteome</keyword>
<gene>
    <name evidence="6" type="ORF">SAMN04515678_105222</name>
</gene>
<dbReference type="EMBL" id="FOMS01000005">
    <property type="protein sequence ID" value="SFE01997.1"/>
    <property type="molecule type" value="Genomic_DNA"/>
</dbReference>
<name>A0A1I1X3Q3_9RHOB</name>
<keyword evidence="1 4" id="KW-0349">Heme</keyword>
<evidence type="ECO:0000256" key="1">
    <source>
        <dbReference type="ARBA" id="ARBA00022617"/>
    </source>
</evidence>
<dbReference type="Proteomes" id="UP000325289">
    <property type="component" value="Unassembled WGS sequence"/>
</dbReference>
<sequence>MNRLPLALLALAALAACREEDSSLTDQPKLEAWETSAIWADDAAARPWPEGVVRRDAPAPGAEMTPPEVDAALLARGRERFDIFCSPCHGLTGAGDGRVVERGFPQPPSLLSARLRDAPAEHFVRVIAEGYGVMFPYDDRVPAPDRWAIAAYIRALQAAEPDVAEDNPARALVPVGGADG</sequence>
<dbReference type="Pfam" id="PF13442">
    <property type="entry name" value="Cytochrome_CBB3"/>
    <property type="match status" value="1"/>
</dbReference>
<evidence type="ECO:0000256" key="4">
    <source>
        <dbReference type="PROSITE-ProRule" id="PRU00433"/>
    </source>
</evidence>
<dbReference type="AlphaFoldDB" id="A0A1I1X3Q3"/>
<dbReference type="InterPro" id="IPR009056">
    <property type="entry name" value="Cyt_c-like_dom"/>
</dbReference>
<dbReference type="GO" id="GO:0046872">
    <property type="term" value="F:metal ion binding"/>
    <property type="evidence" value="ECO:0007669"/>
    <property type="project" value="UniProtKB-KW"/>
</dbReference>
<dbReference type="GO" id="GO:0009055">
    <property type="term" value="F:electron transfer activity"/>
    <property type="evidence" value="ECO:0007669"/>
    <property type="project" value="InterPro"/>
</dbReference>
<dbReference type="OrthoDB" id="9811281at2"/>
<dbReference type="PROSITE" id="PS51007">
    <property type="entry name" value="CYTC"/>
    <property type="match status" value="1"/>
</dbReference>
<evidence type="ECO:0000313" key="6">
    <source>
        <dbReference type="EMBL" id="SFE01997.1"/>
    </source>
</evidence>
<protein>
    <submittedName>
        <fullName evidence="6">Cytochrome c553</fullName>
    </submittedName>
</protein>